<protein>
    <submittedName>
        <fullName evidence="2">Uncharacterized protein</fullName>
    </submittedName>
</protein>
<comment type="caution">
    <text evidence="2">The sequence shown here is derived from an EMBL/GenBank/DDBJ whole genome shotgun (WGS) entry which is preliminary data.</text>
</comment>
<feature type="region of interest" description="Disordered" evidence="1">
    <location>
        <begin position="111"/>
        <end position="134"/>
    </location>
</feature>
<dbReference type="Proteomes" id="UP000235392">
    <property type="component" value="Unassembled WGS sequence"/>
</dbReference>
<reference evidence="2 3" key="1">
    <citation type="submission" date="2017-11" db="EMBL/GenBank/DDBJ databases">
        <title>De novo assembly and phasing of dikaryotic genomes from two isolates of Puccinia coronata f. sp. avenae, the causal agent of oat crown rust.</title>
        <authorList>
            <person name="Miller M.E."/>
            <person name="Zhang Y."/>
            <person name="Omidvar V."/>
            <person name="Sperschneider J."/>
            <person name="Schwessinger B."/>
            <person name="Raley C."/>
            <person name="Palmer J.M."/>
            <person name="Garnica D."/>
            <person name="Upadhyaya N."/>
            <person name="Rathjen J."/>
            <person name="Taylor J.M."/>
            <person name="Park R.F."/>
            <person name="Dodds P.N."/>
            <person name="Hirsch C.D."/>
            <person name="Kianian S.F."/>
            <person name="Figueroa M."/>
        </authorList>
    </citation>
    <scope>NUCLEOTIDE SEQUENCE [LARGE SCALE GENOMIC DNA]</scope>
    <source>
        <strain evidence="2">12SD80</strain>
    </source>
</reference>
<evidence type="ECO:0000313" key="2">
    <source>
        <dbReference type="EMBL" id="PLW34760.1"/>
    </source>
</evidence>
<dbReference type="EMBL" id="PGCI01000191">
    <property type="protein sequence ID" value="PLW34760.1"/>
    <property type="molecule type" value="Genomic_DNA"/>
</dbReference>
<name>A0A2N5UAJ1_9BASI</name>
<evidence type="ECO:0000256" key="1">
    <source>
        <dbReference type="SAM" id="MobiDB-lite"/>
    </source>
</evidence>
<organism evidence="2 3">
    <name type="scientific">Puccinia coronata f. sp. avenae</name>
    <dbReference type="NCBI Taxonomy" id="200324"/>
    <lineage>
        <taxon>Eukaryota</taxon>
        <taxon>Fungi</taxon>
        <taxon>Dikarya</taxon>
        <taxon>Basidiomycota</taxon>
        <taxon>Pucciniomycotina</taxon>
        <taxon>Pucciniomycetes</taxon>
        <taxon>Pucciniales</taxon>
        <taxon>Pucciniaceae</taxon>
        <taxon>Puccinia</taxon>
    </lineage>
</organism>
<proteinExistence type="predicted"/>
<sequence>MAGVDQSRLRLLPLAASPARVHPRHQSAVHNLDICDASVTSWDICLQPATARPIHPQTIGDALKSEGRRLAPQEPFASVTPACGDDWMSHRPGCFHGGHPIKSQIKTMRTRSQTKLPAPTRHSAKKRPDPPKKSLLQCHIPVRIAQFWLDNPRYHQLTGLPHLHFSRNLAKELKAHDGVEIGRKDLVKRFDFHPSSLTTPSAAANSAHAGVSSLI</sequence>
<accession>A0A2N5UAJ1</accession>
<dbReference type="AlphaFoldDB" id="A0A2N5UAJ1"/>
<evidence type="ECO:0000313" key="3">
    <source>
        <dbReference type="Proteomes" id="UP000235392"/>
    </source>
</evidence>
<gene>
    <name evidence="2" type="ORF">PCASD_12953</name>
</gene>